<keyword evidence="7" id="KW-1185">Reference proteome</keyword>
<dbReference type="InterPro" id="IPR036291">
    <property type="entry name" value="NAD(P)-bd_dom_sf"/>
</dbReference>
<dbReference type="SUPFAM" id="SSF51735">
    <property type="entry name" value="NAD(P)-binding Rossmann-fold domains"/>
    <property type="match status" value="1"/>
</dbReference>
<dbReference type="Proteomes" id="UP001519535">
    <property type="component" value="Unassembled WGS sequence"/>
</dbReference>
<dbReference type="InterPro" id="IPR006139">
    <property type="entry name" value="D-isomer_2_OHA_DH_cat_dom"/>
</dbReference>
<evidence type="ECO:0000256" key="3">
    <source>
        <dbReference type="RuleBase" id="RU003719"/>
    </source>
</evidence>
<dbReference type="SUPFAM" id="SSF52283">
    <property type="entry name" value="Formate/glycerate dehydrogenase catalytic domain-like"/>
    <property type="match status" value="1"/>
</dbReference>
<sequence>MSDLRFFVTAPIPDPGLPLLRAAGSVHLPDAPPDAATLRAACESGDYDVIVAQVRDPFDADLLRAAKIRGISNFAVGYDNIDVAAATANAVMVGNTPDVLTGATADIAMLLMLAVGRRAVAADTFVRTRHFSGWRSDMFLGQDISGRTLGLAGFGRIGRATARRALGFDMEVLFCPRPPGDRPVPDEELGAFAGRVRHVDWAELVASSDYLSLHVPLKDETHHLVNADVLQAMKPTAVLINTARGPVVDEDALVAALASDEIAGAGLDVYENEPRLAAGLAELPNTVLLPHIGSATVSVRAAMARLCAENAIAMARGDVPPHPVNPEAWRP</sequence>
<evidence type="ECO:0000259" key="5">
    <source>
        <dbReference type="Pfam" id="PF02826"/>
    </source>
</evidence>
<evidence type="ECO:0000256" key="2">
    <source>
        <dbReference type="ARBA" id="ARBA00023002"/>
    </source>
</evidence>
<dbReference type="InterPro" id="IPR006140">
    <property type="entry name" value="D-isomer_DH_NAD-bd"/>
</dbReference>
<dbReference type="InterPro" id="IPR050223">
    <property type="entry name" value="D-isomer_2-hydroxyacid_DH"/>
</dbReference>
<dbReference type="Pfam" id="PF00389">
    <property type="entry name" value="2-Hacid_dh"/>
    <property type="match status" value="1"/>
</dbReference>
<evidence type="ECO:0000313" key="6">
    <source>
        <dbReference type="EMBL" id="MBS9536179.1"/>
    </source>
</evidence>
<organism evidence="6 7">
    <name type="scientific">Mycolicibacter acidiphilus</name>
    <dbReference type="NCBI Taxonomy" id="2835306"/>
    <lineage>
        <taxon>Bacteria</taxon>
        <taxon>Bacillati</taxon>
        <taxon>Actinomycetota</taxon>
        <taxon>Actinomycetes</taxon>
        <taxon>Mycobacteriales</taxon>
        <taxon>Mycobacteriaceae</taxon>
        <taxon>Mycolicibacter</taxon>
    </lineage>
</organism>
<comment type="caution">
    <text evidence="6">The sequence shown here is derived from an EMBL/GenBank/DDBJ whole genome shotgun (WGS) entry which is preliminary data.</text>
</comment>
<feature type="domain" description="D-isomer specific 2-hydroxyacid dehydrogenase catalytic" evidence="4">
    <location>
        <begin position="8"/>
        <end position="325"/>
    </location>
</feature>
<dbReference type="PANTHER" id="PTHR10996:SF257">
    <property type="entry name" value="GLYOXYLATE REDUCTASE 1"/>
    <property type="match status" value="1"/>
</dbReference>
<dbReference type="RefSeq" id="WP_214095007.1">
    <property type="nucleotide sequence ID" value="NZ_JAHCLR010000089.1"/>
</dbReference>
<gene>
    <name evidence="6" type="ORF">KIH27_21590</name>
</gene>
<evidence type="ECO:0000313" key="7">
    <source>
        <dbReference type="Proteomes" id="UP001519535"/>
    </source>
</evidence>
<evidence type="ECO:0000256" key="1">
    <source>
        <dbReference type="ARBA" id="ARBA00005854"/>
    </source>
</evidence>
<dbReference type="CDD" id="cd05301">
    <property type="entry name" value="GDH"/>
    <property type="match status" value="1"/>
</dbReference>
<dbReference type="InterPro" id="IPR029753">
    <property type="entry name" value="D-isomer_DH_CS"/>
</dbReference>
<dbReference type="PANTHER" id="PTHR10996">
    <property type="entry name" value="2-HYDROXYACID DEHYDROGENASE-RELATED"/>
    <property type="match status" value="1"/>
</dbReference>
<dbReference type="PROSITE" id="PS00671">
    <property type="entry name" value="D_2_HYDROXYACID_DH_3"/>
    <property type="match status" value="1"/>
</dbReference>
<dbReference type="Gene3D" id="3.40.50.720">
    <property type="entry name" value="NAD(P)-binding Rossmann-like Domain"/>
    <property type="match status" value="2"/>
</dbReference>
<protein>
    <submittedName>
        <fullName evidence="6">D-glycerate dehydrogenase</fullName>
    </submittedName>
</protein>
<feature type="domain" description="D-isomer specific 2-hydroxyacid dehydrogenase NAD-binding" evidence="5">
    <location>
        <begin position="110"/>
        <end position="293"/>
    </location>
</feature>
<comment type="similarity">
    <text evidence="1 3">Belongs to the D-isomer specific 2-hydroxyacid dehydrogenase family.</text>
</comment>
<name>A0ABS5RTA8_9MYCO</name>
<proteinExistence type="inferred from homology"/>
<keyword evidence="2 3" id="KW-0560">Oxidoreductase</keyword>
<evidence type="ECO:0000259" key="4">
    <source>
        <dbReference type="Pfam" id="PF00389"/>
    </source>
</evidence>
<reference evidence="6 7" key="1">
    <citation type="submission" date="2021-05" db="EMBL/GenBank/DDBJ databases">
        <title>Mycobacterium acidophilum sp. nov., an extremely acid-tolerant member of the genus Mycobacterium.</title>
        <authorList>
            <person name="Xia J."/>
        </authorList>
    </citation>
    <scope>NUCLEOTIDE SEQUENCE [LARGE SCALE GENOMIC DNA]</scope>
    <source>
        <strain evidence="6 7">M1</strain>
    </source>
</reference>
<dbReference type="EMBL" id="JAHCLR010000089">
    <property type="protein sequence ID" value="MBS9536179.1"/>
    <property type="molecule type" value="Genomic_DNA"/>
</dbReference>
<dbReference type="Pfam" id="PF02826">
    <property type="entry name" value="2-Hacid_dh_C"/>
    <property type="match status" value="1"/>
</dbReference>
<accession>A0ABS5RTA8</accession>